<dbReference type="Proteomes" id="UP001157946">
    <property type="component" value="Unassembled WGS sequence"/>
</dbReference>
<dbReference type="RefSeq" id="WP_054095730.1">
    <property type="nucleotide sequence ID" value="NZ_FXTU01000004.1"/>
</dbReference>
<accession>A0AA46AFU2</accession>
<dbReference type="Gene3D" id="2.60.40.3490">
    <property type="match status" value="1"/>
</dbReference>
<comment type="caution">
    <text evidence="1">The sequence shown here is derived from an EMBL/GenBank/DDBJ whole genome shotgun (WGS) entry which is preliminary data.</text>
</comment>
<dbReference type="InterPro" id="IPR034650">
    <property type="entry name" value="YuaB-like"/>
</dbReference>
<dbReference type="EMBL" id="FXTU01000004">
    <property type="protein sequence ID" value="SMP22064.1"/>
    <property type="molecule type" value="Genomic_DNA"/>
</dbReference>
<evidence type="ECO:0000313" key="2">
    <source>
        <dbReference type="Proteomes" id="UP001157946"/>
    </source>
</evidence>
<dbReference type="CDD" id="cd14670">
    <property type="entry name" value="BslA_like"/>
    <property type="match status" value="1"/>
</dbReference>
<proteinExistence type="predicted"/>
<gene>
    <name evidence="1" type="ORF">SAMN06265361_1049</name>
</gene>
<evidence type="ECO:0000313" key="1">
    <source>
        <dbReference type="EMBL" id="SMP22064.1"/>
    </source>
</evidence>
<name>A0AA46AFU2_9BACL</name>
<reference evidence="1" key="1">
    <citation type="submission" date="2017-05" db="EMBL/GenBank/DDBJ databases">
        <authorList>
            <person name="Varghese N."/>
            <person name="Submissions S."/>
        </authorList>
    </citation>
    <scope>NUCLEOTIDE SEQUENCE</scope>
    <source>
        <strain evidence="1">DSM 45262</strain>
    </source>
</reference>
<protein>
    <submittedName>
        <fullName evidence="1">Uncharacterized protein</fullName>
    </submittedName>
</protein>
<sequence>MRLRMVWLSVIVGLSWMLVGWTNPPAPADAEVPSKWQAAQGKALTVRLEPSKNKQEAVSDVVITYKPDVVLAYGRAKFHLPKGFSAVAGDLINGQPLTADYIQNGGQTVTLPFGVDIGAMRIFELRLVGKKLPSAGQYKFRAEYWGIGIGIYNTAEAVLELRN</sequence>
<dbReference type="InterPro" id="IPR038480">
    <property type="entry name" value="YuaB-like_sf"/>
</dbReference>
<dbReference type="Pfam" id="PF17735">
    <property type="entry name" value="BslA"/>
    <property type="match status" value="1"/>
</dbReference>
<keyword evidence="2" id="KW-1185">Reference proteome</keyword>
<organism evidence="1 2">
    <name type="scientific">Laceyella tengchongensis</name>
    <dbReference type="NCBI Taxonomy" id="574699"/>
    <lineage>
        <taxon>Bacteria</taxon>
        <taxon>Bacillati</taxon>
        <taxon>Bacillota</taxon>
        <taxon>Bacilli</taxon>
        <taxon>Bacillales</taxon>
        <taxon>Thermoactinomycetaceae</taxon>
        <taxon>Laceyella</taxon>
    </lineage>
</organism>
<dbReference type="AlphaFoldDB" id="A0AA46AFU2"/>